<keyword evidence="2" id="KW-1185">Reference proteome</keyword>
<accession>A0ABW4AQN1</accession>
<dbReference type="SUPFAM" id="SSF48371">
    <property type="entry name" value="ARM repeat"/>
    <property type="match status" value="2"/>
</dbReference>
<dbReference type="EMBL" id="JBHTMK010000063">
    <property type="protein sequence ID" value="MFD1372854.1"/>
    <property type="molecule type" value="Genomic_DNA"/>
</dbReference>
<dbReference type="Proteomes" id="UP001597183">
    <property type="component" value="Unassembled WGS sequence"/>
</dbReference>
<dbReference type="RefSeq" id="WP_317794586.1">
    <property type="nucleotide sequence ID" value="NZ_AP028461.1"/>
</dbReference>
<proteinExistence type="predicted"/>
<reference evidence="2" key="1">
    <citation type="journal article" date="2019" name="Int. J. Syst. Evol. Microbiol.">
        <title>The Global Catalogue of Microorganisms (GCM) 10K type strain sequencing project: providing services to taxonomists for standard genome sequencing and annotation.</title>
        <authorList>
            <consortium name="The Broad Institute Genomics Platform"/>
            <consortium name="The Broad Institute Genome Sequencing Center for Infectious Disease"/>
            <person name="Wu L."/>
            <person name="Ma J."/>
        </authorList>
    </citation>
    <scope>NUCLEOTIDE SEQUENCE [LARGE SCALE GENOMIC DNA]</scope>
    <source>
        <strain evidence="2">CCM 7526</strain>
    </source>
</reference>
<dbReference type="Gene3D" id="1.25.10.10">
    <property type="entry name" value="Leucine-rich Repeat Variant"/>
    <property type="match status" value="2"/>
</dbReference>
<dbReference type="InterPro" id="IPR016024">
    <property type="entry name" value="ARM-type_fold"/>
</dbReference>
<evidence type="ECO:0000313" key="2">
    <source>
        <dbReference type="Proteomes" id="UP001597183"/>
    </source>
</evidence>
<dbReference type="InterPro" id="IPR004830">
    <property type="entry name" value="LRR_variant"/>
</dbReference>
<dbReference type="Pfam" id="PF01816">
    <property type="entry name" value="LRV"/>
    <property type="match status" value="1"/>
</dbReference>
<organism evidence="1 2">
    <name type="scientific">Actinoplanes sichuanensis</name>
    <dbReference type="NCBI Taxonomy" id="512349"/>
    <lineage>
        <taxon>Bacteria</taxon>
        <taxon>Bacillati</taxon>
        <taxon>Actinomycetota</taxon>
        <taxon>Actinomycetes</taxon>
        <taxon>Micromonosporales</taxon>
        <taxon>Micromonosporaceae</taxon>
        <taxon>Actinoplanes</taxon>
    </lineage>
</organism>
<evidence type="ECO:0008006" key="3">
    <source>
        <dbReference type="Google" id="ProtNLM"/>
    </source>
</evidence>
<dbReference type="InterPro" id="IPR011989">
    <property type="entry name" value="ARM-like"/>
</dbReference>
<gene>
    <name evidence="1" type="ORF">ACFQ5G_46645</name>
</gene>
<comment type="caution">
    <text evidence="1">The sequence shown here is derived from an EMBL/GenBank/DDBJ whole genome shotgun (WGS) entry which is preliminary data.</text>
</comment>
<protein>
    <recommendedName>
        <fullName evidence="3">Leucine rich repeat variant</fullName>
    </recommendedName>
</protein>
<name>A0ABW4AQN1_9ACTN</name>
<evidence type="ECO:0000313" key="1">
    <source>
        <dbReference type="EMBL" id="MFD1372854.1"/>
    </source>
</evidence>
<sequence>MTHTRPRPPADRHLTRGLAANPGLSIDVLRPLADSDDEQTRQALARRTDLTEDLAVRLATGPPVGRSATQAAGPPARPATVQAAIPPARPAAAQAAVPPVRLAAAQAVVLAGNPVAAAHAWPQLITHPDPSARRALAAHAPSPALRILAHDPDLGVRRAVAVRPDLPGDLVLQLAADPSPIVRREIAWHPHRPHTLLTDRDDQVRRSALMRVAPPDDLLPALLADPATRPVAARHVHDPGRAAALRDDPDPWVRSSLAENDHLPYRVVSPLGTDGDEEVRTAIMLRRDTPDDVRHTIAATLTDQDTHVSDWLRPQRATRAERLAHLRSPFVFHRRAIAFSTDLPAEAVAALAADDDYSVRLLTARNSPGVPGHILPGLLRRAGHDRWELAAHPNMPAASLAALATGDDEELRQVAAAAPNLPPRLAAALLTDRHHQTRCNAAANPALPLPLLRQALHGPDRDLARHAARNPALPVPDAQKIITAHGTVR</sequence>